<organism evidence="3 4">
    <name type="scientific">Prorocentrum cordatum</name>
    <dbReference type="NCBI Taxonomy" id="2364126"/>
    <lineage>
        <taxon>Eukaryota</taxon>
        <taxon>Sar</taxon>
        <taxon>Alveolata</taxon>
        <taxon>Dinophyceae</taxon>
        <taxon>Prorocentrales</taxon>
        <taxon>Prorocentraceae</taxon>
        <taxon>Prorocentrum</taxon>
    </lineage>
</organism>
<gene>
    <name evidence="3" type="ORF">PCOR1329_LOCUS29814</name>
</gene>
<protein>
    <submittedName>
        <fullName evidence="3">Uncharacterized protein</fullName>
    </submittedName>
</protein>
<feature type="region of interest" description="Disordered" evidence="2">
    <location>
        <begin position="145"/>
        <end position="184"/>
    </location>
</feature>
<evidence type="ECO:0000256" key="1">
    <source>
        <dbReference type="SAM" id="Coils"/>
    </source>
</evidence>
<feature type="region of interest" description="Disordered" evidence="2">
    <location>
        <begin position="1115"/>
        <end position="1165"/>
    </location>
</feature>
<dbReference type="EMBL" id="CAUYUJ010011293">
    <property type="protein sequence ID" value="CAK0831514.1"/>
    <property type="molecule type" value="Genomic_DNA"/>
</dbReference>
<sequence length="1240" mass="132647">AGAPQLGGLVRALMAPRPAPPPGAAAAQLPRDYLPVLLLGGSPMLARGEGGGALPGALAQRLREEFQLAVVDLRRVAVECLELARSHEQEPEWPVLARMHQLGREVLQLREECEAERPVRAGPLVVPLPPGLCAEMVFRKIELLSAPPPRPPEVDSGKDKKKAGKKDDKKAGKKGEEEDEDSGVRPKGVVVVDFPADAAQLAAWESALRGYSSPLLQVLDSDADKRLQLSSVLVPFWADAGLRVPSAEDPGDQALLPPADGITEPPVASMIRLCPADDDSLRRMVLAQAEDAFFAAEEPVATKAPSKADKGKEAPPPEPEELLVCAGLGEELSGLPAPVDRAWLYEDAQALAAALVAPLGVQHDVRAPAPPAVPQADDEPVEPGEPLEEVCYRSVRELVAAQRGSAARGEAAAPCEEAGGGAAEAAEGGSAEVPAEGLPVDAQPGPPGASPARDAAGCWEGLDRETQARMQQAWNETMEDYFVATRKQLGLLRSSSAGWAERLVRMQKQFLEFLQSPDEKEQILDQFLEQWPKNRARLSQEEALEELDELSEQLWQVADKRRAQALDERVALMEGGFWESEAGACLRLAEGQQRLEAERFRTGALLLFEAYGLEPPPEEALGAPTRQDRGGRSSMAELADWLRTSTASLAGGDLALVCGLDAGGEAACGVERERRERLCSALRAEQLRLSERLMALEGWASTQLKAMRLQLNGAFAHMDDWVRERVTAENQGINAMMEQLRATDWSEDWAGAFGAGGASPCLSPAASSHLAGGRRLSSQLARRATERSLKTTSLARKLRAELQHAMRPQPLDAELLNPAEACGGPPQPAATRGSLASLPPGLEHLWTMDMLRGLLGRLAKRGGGAGALAPGAVLEVMAECRNLTLSFEAELIPQSWAARSEGCLALLCRSLTRPAWGAPQVDVTELMLTLTIHVRQMAWPSLDVLEASRRALEAQLDADQLPAWPDVPVSEDAFLQLPLLEEMLEGCPTDVKGGLGERSRAMKLWLFQLLAGLEGEGCGGAATVSARRIFCYLGLGSSPTDGLRRALRLLLPAPHPKGQDEDQQEPPRWRIHDFWCALFGCRGRPAGASAEPPALADFVKDLLVAKREATPAPELAGAKVAKAKSNAKPKADAKAKAKPGSRQGGRTPSPTADEDDDLPPPVPPEEATCALEEAALLRHPQVVKGLCSHGALLCRKARALDVLFPRSGEGLVPVLSSQEAAELQGLEALAPPAEVAPEDP</sequence>
<reference evidence="3" key="1">
    <citation type="submission" date="2023-10" db="EMBL/GenBank/DDBJ databases">
        <authorList>
            <person name="Chen Y."/>
            <person name="Shah S."/>
            <person name="Dougan E. K."/>
            <person name="Thang M."/>
            <person name="Chan C."/>
        </authorList>
    </citation>
    <scope>NUCLEOTIDE SEQUENCE [LARGE SCALE GENOMIC DNA]</scope>
</reference>
<dbReference type="PANTHER" id="PTHR14919">
    <property type="entry name" value="KPL2-RELATED"/>
    <property type="match status" value="1"/>
</dbReference>
<feature type="non-terminal residue" evidence="3">
    <location>
        <position position="1"/>
    </location>
</feature>
<keyword evidence="1" id="KW-0175">Coiled coil</keyword>
<dbReference type="PANTHER" id="PTHR14919:SF0">
    <property type="entry name" value="SPERM FLAGELLAR PROTEIN 2"/>
    <property type="match status" value="1"/>
</dbReference>
<feature type="region of interest" description="Disordered" evidence="2">
    <location>
        <begin position="418"/>
        <end position="454"/>
    </location>
</feature>
<accession>A0ABN9SIJ5</accession>
<feature type="compositionally biased region" description="Basic and acidic residues" evidence="2">
    <location>
        <begin position="165"/>
        <end position="176"/>
    </location>
</feature>
<evidence type="ECO:0000313" key="3">
    <source>
        <dbReference type="EMBL" id="CAK0831514.1"/>
    </source>
</evidence>
<dbReference type="Proteomes" id="UP001189429">
    <property type="component" value="Unassembled WGS sequence"/>
</dbReference>
<evidence type="ECO:0000256" key="2">
    <source>
        <dbReference type="SAM" id="MobiDB-lite"/>
    </source>
</evidence>
<dbReference type="InterPro" id="IPR052634">
    <property type="entry name" value="Sperm_flagellar-bone_growth"/>
</dbReference>
<keyword evidence="4" id="KW-1185">Reference proteome</keyword>
<proteinExistence type="predicted"/>
<comment type="caution">
    <text evidence="3">The sequence shown here is derived from an EMBL/GenBank/DDBJ whole genome shotgun (WGS) entry which is preliminary data.</text>
</comment>
<feature type="coiled-coil region" evidence="1">
    <location>
        <begin position="533"/>
        <end position="560"/>
    </location>
</feature>
<name>A0ABN9SIJ5_9DINO</name>
<feature type="compositionally biased region" description="Low complexity" evidence="2">
    <location>
        <begin position="418"/>
        <end position="437"/>
    </location>
</feature>
<evidence type="ECO:0000313" key="4">
    <source>
        <dbReference type="Proteomes" id="UP001189429"/>
    </source>
</evidence>